<evidence type="ECO:0000313" key="3">
    <source>
        <dbReference type="EMBL" id="KAJ4843575.1"/>
    </source>
</evidence>
<sequence>MASSGNLSSSLSGSSSNKGKRDERPLVDEAAKTSTTISTNTCGLPSDIVEEILSLLPNKSIHRFRSVSKSWSSSLVSVDFHQFRCKSTPPAETIPRVLGLHSSVYYGLSEYSPPLQRFVSSSYYPDALRDAETTLGSYPFHRKLPDHVSCFDDGIYAHGFGYDSASDDYKVFIATSPNYGKAVRVDIFSLKAGSWKEVENPSRELRLLIRAGDSFMMGLFSNGALHWQPMNKKGGSGKILAYDLGKEKFYDVPPPPSTHLQLSRYKYKHYDLGVVNEEYLCVRFFETDDDLENIWVMKEYCNEASWVHFVSYRGPYGIDAYVSDSIPISAKDGGYLKIQYSMGDIDILKWINNNSEGSVEAEDKQYSKKIKFFHGFSCMVPMAIPYTEALTSPYASTSTDQAVF</sequence>
<dbReference type="PANTHER" id="PTHR31672">
    <property type="entry name" value="BNACNNG10540D PROTEIN"/>
    <property type="match status" value="1"/>
</dbReference>
<dbReference type="InterPro" id="IPR050796">
    <property type="entry name" value="SCF_F-box_component"/>
</dbReference>
<evidence type="ECO:0000256" key="1">
    <source>
        <dbReference type="SAM" id="MobiDB-lite"/>
    </source>
</evidence>
<feature type="region of interest" description="Disordered" evidence="1">
    <location>
        <begin position="1"/>
        <end position="32"/>
    </location>
</feature>
<dbReference type="PROSITE" id="PS50181">
    <property type="entry name" value="FBOX"/>
    <property type="match status" value="1"/>
</dbReference>
<reference evidence="3" key="1">
    <citation type="submission" date="2022-02" db="EMBL/GenBank/DDBJ databases">
        <authorList>
            <person name="Henning P.M."/>
            <person name="McCubbin A.G."/>
            <person name="Shore J.S."/>
        </authorList>
    </citation>
    <scope>NUCLEOTIDE SEQUENCE</scope>
    <source>
        <strain evidence="3">F60SS</strain>
        <tissue evidence="3">Leaves</tissue>
    </source>
</reference>
<protein>
    <recommendedName>
        <fullName evidence="2">F-box domain-containing protein</fullName>
    </recommendedName>
</protein>
<feature type="compositionally biased region" description="Basic and acidic residues" evidence="1">
    <location>
        <begin position="19"/>
        <end position="31"/>
    </location>
</feature>
<dbReference type="PANTHER" id="PTHR31672:SF13">
    <property type="entry name" value="F-BOX PROTEIN CPR30-LIKE"/>
    <property type="match status" value="1"/>
</dbReference>
<dbReference type="OrthoDB" id="591557at2759"/>
<evidence type="ECO:0000259" key="2">
    <source>
        <dbReference type="PROSITE" id="PS50181"/>
    </source>
</evidence>
<dbReference type="InterPro" id="IPR006527">
    <property type="entry name" value="F-box-assoc_dom_typ1"/>
</dbReference>
<name>A0A9Q0G6Z6_9ROSI</name>
<dbReference type="NCBIfam" id="TIGR01640">
    <property type="entry name" value="F_box_assoc_1"/>
    <property type="match status" value="1"/>
</dbReference>
<dbReference type="InterPro" id="IPR036047">
    <property type="entry name" value="F-box-like_dom_sf"/>
</dbReference>
<dbReference type="Proteomes" id="UP001141552">
    <property type="component" value="Unassembled WGS sequence"/>
</dbReference>
<dbReference type="InterPro" id="IPR001810">
    <property type="entry name" value="F-box_dom"/>
</dbReference>
<feature type="domain" description="F-box" evidence="2">
    <location>
        <begin position="38"/>
        <end position="83"/>
    </location>
</feature>
<dbReference type="Pfam" id="PF07734">
    <property type="entry name" value="FBA_1"/>
    <property type="match status" value="1"/>
</dbReference>
<dbReference type="AlphaFoldDB" id="A0A9Q0G6Z6"/>
<comment type="caution">
    <text evidence="3">The sequence shown here is derived from an EMBL/GenBank/DDBJ whole genome shotgun (WGS) entry which is preliminary data.</text>
</comment>
<dbReference type="Pfam" id="PF00646">
    <property type="entry name" value="F-box"/>
    <property type="match status" value="1"/>
</dbReference>
<reference evidence="3" key="2">
    <citation type="journal article" date="2023" name="Plants (Basel)">
        <title>Annotation of the Turnera subulata (Passifloraceae) Draft Genome Reveals the S-Locus Evolved after the Divergence of Turneroideae from Passifloroideae in a Stepwise Manner.</title>
        <authorList>
            <person name="Henning P.M."/>
            <person name="Roalson E.H."/>
            <person name="Mir W."/>
            <person name="McCubbin A.G."/>
            <person name="Shore J.S."/>
        </authorList>
    </citation>
    <scope>NUCLEOTIDE SEQUENCE</scope>
    <source>
        <strain evidence="3">F60SS</strain>
    </source>
</reference>
<proteinExistence type="predicted"/>
<keyword evidence="4" id="KW-1185">Reference proteome</keyword>
<evidence type="ECO:0000313" key="4">
    <source>
        <dbReference type="Proteomes" id="UP001141552"/>
    </source>
</evidence>
<feature type="compositionally biased region" description="Low complexity" evidence="1">
    <location>
        <begin position="1"/>
        <end position="17"/>
    </location>
</feature>
<dbReference type="SUPFAM" id="SSF81383">
    <property type="entry name" value="F-box domain"/>
    <property type="match status" value="1"/>
</dbReference>
<organism evidence="3 4">
    <name type="scientific">Turnera subulata</name>
    <dbReference type="NCBI Taxonomy" id="218843"/>
    <lineage>
        <taxon>Eukaryota</taxon>
        <taxon>Viridiplantae</taxon>
        <taxon>Streptophyta</taxon>
        <taxon>Embryophyta</taxon>
        <taxon>Tracheophyta</taxon>
        <taxon>Spermatophyta</taxon>
        <taxon>Magnoliopsida</taxon>
        <taxon>eudicotyledons</taxon>
        <taxon>Gunneridae</taxon>
        <taxon>Pentapetalae</taxon>
        <taxon>rosids</taxon>
        <taxon>fabids</taxon>
        <taxon>Malpighiales</taxon>
        <taxon>Passifloraceae</taxon>
        <taxon>Turnera</taxon>
    </lineage>
</organism>
<dbReference type="SMART" id="SM00256">
    <property type="entry name" value="FBOX"/>
    <property type="match status" value="1"/>
</dbReference>
<accession>A0A9Q0G6Z6</accession>
<dbReference type="InterPro" id="IPR017451">
    <property type="entry name" value="F-box-assoc_interact_dom"/>
</dbReference>
<gene>
    <name evidence="3" type="ORF">Tsubulata_046985</name>
</gene>
<dbReference type="EMBL" id="JAKUCV010002204">
    <property type="protein sequence ID" value="KAJ4843575.1"/>
    <property type="molecule type" value="Genomic_DNA"/>
</dbReference>